<sequence>MHTVRQLLEAKGREVFAIDPEQPVLAALQMMADRHCGALLVMQGDELKGLISERDYARKVILMGRSSAETPVWEVMSQDLHTVSPDRTVHGCMKLVTEKRIRHLPVVEAGKVVGVLSIGDLVKAVIEDQQEEIAQLQAYISG</sequence>
<organism evidence="4 5">
    <name type="scientific">Pseudomarimonas arenosa</name>
    <dbReference type="NCBI Taxonomy" id="2774145"/>
    <lineage>
        <taxon>Bacteria</taxon>
        <taxon>Pseudomonadati</taxon>
        <taxon>Pseudomonadota</taxon>
        <taxon>Gammaproteobacteria</taxon>
        <taxon>Lysobacterales</taxon>
        <taxon>Lysobacteraceae</taxon>
        <taxon>Pseudomarimonas</taxon>
    </lineage>
</organism>
<dbReference type="SUPFAM" id="SSF54631">
    <property type="entry name" value="CBS-domain pair"/>
    <property type="match status" value="1"/>
</dbReference>
<dbReference type="RefSeq" id="WP_192028336.1">
    <property type="nucleotide sequence ID" value="NZ_JACYTR010000006.1"/>
</dbReference>
<reference evidence="4 5" key="1">
    <citation type="submission" date="2020-09" db="EMBL/GenBank/DDBJ databases">
        <title>Pseudoxanthomonas sp. CAU 1598 isolated from sand of Yaerae Beach.</title>
        <authorList>
            <person name="Kim W."/>
        </authorList>
    </citation>
    <scope>NUCLEOTIDE SEQUENCE [LARGE SCALE GENOMIC DNA]</scope>
    <source>
        <strain evidence="4 5">CAU 1598</strain>
    </source>
</reference>
<dbReference type="AlphaFoldDB" id="A0AAW3ZJU9"/>
<proteinExistence type="predicted"/>
<evidence type="ECO:0000256" key="2">
    <source>
        <dbReference type="PROSITE-ProRule" id="PRU00703"/>
    </source>
</evidence>
<protein>
    <submittedName>
        <fullName evidence="4">CBS domain-containing protein</fullName>
    </submittedName>
</protein>
<gene>
    <name evidence="4" type="ORF">IFO71_04440</name>
</gene>
<accession>A0AAW3ZJU9</accession>
<dbReference type="Proteomes" id="UP000613768">
    <property type="component" value="Unassembled WGS sequence"/>
</dbReference>
<keyword evidence="1 2" id="KW-0129">CBS domain</keyword>
<dbReference type="InterPro" id="IPR051257">
    <property type="entry name" value="Diverse_CBS-Domain"/>
</dbReference>
<keyword evidence="5" id="KW-1185">Reference proteome</keyword>
<dbReference type="SMART" id="SM00116">
    <property type="entry name" value="CBS"/>
    <property type="match status" value="2"/>
</dbReference>
<dbReference type="PROSITE" id="PS51371">
    <property type="entry name" value="CBS"/>
    <property type="match status" value="2"/>
</dbReference>
<dbReference type="EMBL" id="JACYTR010000006">
    <property type="protein sequence ID" value="MBD8524984.1"/>
    <property type="molecule type" value="Genomic_DNA"/>
</dbReference>
<comment type="caution">
    <text evidence="4">The sequence shown here is derived from an EMBL/GenBank/DDBJ whole genome shotgun (WGS) entry which is preliminary data.</text>
</comment>
<dbReference type="InterPro" id="IPR044725">
    <property type="entry name" value="CBSX3_CBS_dom"/>
</dbReference>
<dbReference type="PANTHER" id="PTHR43080">
    <property type="entry name" value="CBS DOMAIN-CONTAINING PROTEIN CBSX3, MITOCHONDRIAL"/>
    <property type="match status" value="1"/>
</dbReference>
<name>A0AAW3ZJU9_9GAMM</name>
<dbReference type="InterPro" id="IPR000644">
    <property type="entry name" value="CBS_dom"/>
</dbReference>
<dbReference type="Gene3D" id="3.10.580.10">
    <property type="entry name" value="CBS-domain"/>
    <property type="match status" value="1"/>
</dbReference>
<evidence type="ECO:0000256" key="1">
    <source>
        <dbReference type="ARBA" id="ARBA00023122"/>
    </source>
</evidence>
<feature type="domain" description="CBS" evidence="3">
    <location>
        <begin position="11"/>
        <end position="67"/>
    </location>
</feature>
<evidence type="ECO:0000259" key="3">
    <source>
        <dbReference type="PROSITE" id="PS51371"/>
    </source>
</evidence>
<dbReference type="Pfam" id="PF00571">
    <property type="entry name" value="CBS"/>
    <property type="match status" value="2"/>
</dbReference>
<dbReference type="PANTHER" id="PTHR43080:SF2">
    <property type="entry name" value="CBS DOMAIN-CONTAINING PROTEIN"/>
    <property type="match status" value="1"/>
</dbReference>
<evidence type="ECO:0000313" key="5">
    <source>
        <dbReference type="Proteomes" id="UP000613768"/>
    </source>
</evidence>
<evidence type="ECO:0000313" key="4">
    <source>
        <dbReference type="EMBL" id="MBD8524984.1"/>
    </source>
</evidence>
<dbReference type="CDD" id="cd04623">
    <property type="entry name" value="CBS_pair_bac_euk"/>
    <property type="match status" value="1"/>
</dbReference>
<feature type="domain" description="CBS" evidence="3">
    <location>
        <begin position="76"/>
        <end position="132"/>
    </location>
</feature>
<dbReference type="InterPro" id="IPR046342">
    <property type="entry name" value="CBS_dom_sf"/>
</dbReference>